<dbReference type="Proteomes" id="UP000271031">
    <property type="component" value="Unassembled WGS sequence"/>
</dbReference>
<dbReference type="OrthoDB" id="2351508at2"/>
<keyword evidence="5" id="KW-1185">Reference proteome</keyword>
<keyword evidence="1" id="KW-0175">Coiled coil</keyword>
<dbReference type="RefSeq" id="WP_122919284.1">
    <property type="nucleotide sequence ID" value="NZ_RHHQ01000013.1"/>
</dbReference>
<feature type="domain" description="Bacterial Pleckstrin homology" evidence="2">
    <location>
        <begin position="10"/>
        <end position="132"/>
    </location>
</feature>
<organism evidence="4 5">
    <name type="scientific">Brevibacillus fluminis</name>
    <dbReference type="NCBI Taxonomy" id="511487"/>
    <lineage>
        <taxon>Bacteria</taxon>
        <taxon>Bacillati</taxon>
        <taxon>Bacillota</taxon>
        <taxon>Bacilli</taxon>
        <taxon>Bacillales</taxon>
        <taxon>Paenibacillaceae</taxon>
        <taxon>Brevibacillus</taxon>
    </lineage>
</organism>
<dbReference type="PANTHER" id="PTHR35796:SF2">
    <property type="entry name" value="YVBH-LIKE OLIGOMERISATION REGION"/>
    <property type="match status" value="1"/>
</dbReference>
<dbReference type="Pfam" id="PF11724">
    <property type="entry name" value="YvbH_ext"/>
    <property type="match status" value="1"/>
</dbReference>
<accession>A0A3M8DCS4</accession>
<sequence>MFGKLAADALGLSDLGTIIKPKDFDKTDSDDYVMHEDGENIYFLIKSKTDEYCFTNQALIHLDGTSAISKKRMLRRFPYSTHKITGVALETAGTVDLDIEIKFSIGPHQYSIDVYKKHLEEVKDLYKALQKMAEIMHENEVALEYARQSLESAQNTLGRVAGIQADVANQFKEINQYTFTWLTESKEKYVVKDFGKVFEKFINN</sequence>
<evidence type="ECO:0000259" key="2">
    <source>
        <dbReference type="Pfam" id="PF08000"/>
    </source>
</evidence>
<comment type="caution">
    <text evidence="4">The sequence shown here is derived from an EMBL/GenBank/DDBJ whole genome shotgun (WGS) entry which is preliminary data.</text>
</comment>
<dbReference type="AlphaFoldDB" id="A0A3M8DCS4"/>
<dbReference type="Gene3D" id="1.10.287.210">
    <property type="match status" value="1"/>
</dbReference>
<protein>
    <recommendedName>
        <fullName evidence="6">PH domain-containing protein</fullName>
    </recommendedName>
</protein>
<dbReference type="Gene3D" id="2.30.29.50">
    <property type="entry name" value="Bacterial Pleckstrin homology domain"/>
    <property type="match status" value="1"/>
</dbReference>
<evidence type="ECO:0000256" key="1">
    <source>
        <dbReference type="SAM" id="Coils"/>
    </source>
</evidence>
<reference evidence="4 5" key="1">
    <citation type="submission" date="2018-10" db="EMBL/GenBank/DDBJ databases">
        <title>Phylogenomics of Brevibacillus.</title>
        <authorList>
            <person name="Dunlap C."/>
        </authorList>
    </citation>
    <scope>NUCLEOTIDE SEQUENCE [LARGE SCALE GENOMIC DNA]</scope>
    <source>
        <strain evidence="4 5">JCM 15716</strain>
    </source>
</reference>
<name>A0A3M8DCS4_9BACL</name>
<dbReference type="SUPFAM" id="SSF50729">
    <property type="entry name" value="PH domain-like"/>
    <property type="match status" value="1"/>
</dbReference>
<dbReference type="InterPro" id="IPR021722">
    <property type="entry name" value="YvbH_oligomer_dom"/>
</dbReference>
<proteinExistence type="predicted"/>
<evidence type="ECO:0008006" key="6">
    <source>
        <dbReference type="Google" id="ProtNLM"/>
    </source>
</evidence>
<evidence type="ECO:0000259" key="3">
    <source>
        <dbReference type="Pfam" id="PF11724"/>
    </source>
</evidence>
<gene>
    <name evidence="4" type="ORF">EDM56_17890</name>
</gene>
<dbReference type="PANTHER" id="PTHR35796">
    <property type="entry name" value="HYPOTHETICAL CYTOSOLIC PROTEIN"/>
    <property type="match status" value="1"/>
</dbReference>
<dbReference type="InterPro" id="IPR037063">
    <property type="entry name" value="PHb_sf"/>
</dbReference>
<dbReference type="Pfam" id="PF08000">
    <property type="entry name" value="bPH_1"/>
    <property type="match status" value="1"/>
</dbReference>
<feature type="domain" description="YvbH-like oligomerisation" evidence="3">
    <location>
        <begin position="144"/>
        <end position="204"/>
    </location>
</feature>
<evidence type="ECO:0000313" key="4">
    <source>
        <dbReference type="EMBL" id="RNB85872.1"/>
    </source>
</evidence>
<evidence type="ECO:0000313" key="5">
    <source>
        <dbReference type="Proteomes" id="UP000271031"/>
    </source>
</evidence>
<dbReference type="InterPro" id="IPR012544">
    <property type="entry name" value="PHb"/>
</dbReference>
<dbReference type="EMBL" id="RHHQ01000013">
    <property type="protein sequence ID" value="RNB85872.1"/>
    <property type="molecule type" value="Genomic_DNA"/>
</dbReference>
<feature type="coiled-coil region" evidence="1">
    <location>
        <begin position="112"/>
        <end position="139"/>
    </location>
</feature>